<accession>A0A1G2CWK6</accession>
<dbReference type="EMBL" id="MHLI01000007">
    <property type="protein sequence ID" value="OGZ05743.1"/>
    <property type="molecule type" value="Genomic_DNA"/>
</dbReference>
<sequence length="298" mass="33100">MTKLEERLFANVDYAFLRSVSGSPAEIQAVLDRISDMLCDDIDPIQLLAHNRVVYEETALQYAQNTEHEHIPDALIAFMNKLRNNDMVLDIGCGTGRDAVFMAISDRTLRKCFMGRMKDGKAAHERFGIPRKSFFALGIDASPGMVRSATAFAEAHGLTRRGGEAPRAEFLCEIADMHFLRTVETVEGLFDGVWSSAALFMHTPQQCIAPALEGVAHVLRRGGVFGVSYFNSPIGVSYNNLRYSRTGEIKYFSRPQSAQIVLAAESAGLCLIEESLSDLEMAGTLKKDFFISQLFRKK</sequence>
<evidence type="ECO:0000313" key="1">
    <source>
        <dbReference type="EMBL" id="OGZ05743.1"/>
    </source>
</evidence>
<gene>
    <name evidence="1" type="ORF">A2845_01180</name>
</gene>
<dbReference type="InterPro" id="IPR029063">
    <property type="entry name" value="SAM-dependent_MTases_sf"/>
</dbReference>
<protein>
    <submittedName>
        <fullName evidence="1">Uncharacterized protein</fullName>
    </submittedName>
</protein>
<dbReference type="Gene3D" id="3.40.50.150">
    <property type="entry name" value="Vaccinia Virus protein VP39"/>
    <property type="match status" value="2"/>
</dbReference>
<reference evidence="1 2" key="1">
    <citation type="journal article" date="2016" name="Nat. Commun.">
        <title>Thousands of microbial genomes shed light on interconnected biogeochemical processes in an aquifer system.</title>
        <authorList>
            <person name="Anantharaman K."/>
            <person name="Brown C.T."/>
            <person name="Hug L.A."/>
            <person name="Sharon I."/>
            <person name="Castelle C.J."/>
            <person name="Probst A.J."/>
            <person name="Thomas B.C."/>
            <person name="Singh A."/>
            <person name="Wilkins M.J."/>
            <person name="Karaoz U."/>
            <person name="Brodie E.L."/>
            <person name="Williams K.H."/>
            <person name="Hubbard S.S."/>
            <person name="Banfield J.F."/>
        </authorList>
    </citation>
    <scope>NUCLEOTIDE SEQUENCE [LARGE SCALE GENOMIC DNA]</scope>
</reference>
<organism evidence="1 2">
    <name type="scientific">Candidatus Lloydbacteria bacterium RIFCSPHIGHO2_01_FULL_49_22</name>
    <dbReference type="NCBI Taxonomy" id="1798658"/>
    <lineage>
        <taxon>Bacteria</taxon>
        <taxon>Candidatus Lloydiibacteriota</taxon>
    </lineage>
</organism>
<dbReference type="CDD" id="cd02440">
    <property type="entry name" value="AdoMet_MTases"/>
    <property type="match status" value="1"/>
</dbReference>
<dbReference type="SUPFAM" id="SSF53335">
    <property type="entry name" value="S-adenosyl-L-methionine-dependent methyltransferases"/>
    <property type="match status" value="1"/>
</dbReference>
<evidence type="ECO:0000313" key="2">
    <source>
        <dbReference type="Proteomes" id="UP000177122"/>
    </source>
</evidence>
<name>A0A1G2CWK6_9BACT</name>
<dbReference type="AlphaFoldDB" id="A0A1G2CWK6"/>
<dbReference type="Proteomes" id="UP000177122">
    <property type="component" value="Unassembled WGS sequence"/>
</dbReference>
<comment type="caution">
    <text evidence="1">The sequence shown here is derived from an EMBL/GenBank/DDBJ whole genome shotgun (WGS) entry which is preliminary data.</text>
</comment>
<proteinExistence type="predicted"/>